<keyword evidence="5" id="KW-0573">Peptidoglycan synthesis</keyword>
<dbReference type="InterPro" id="IPR051050">
    <property type="entry name" value="Lipid_II_flippase_MurJ/MviN"/>
</dbReference>
<feature type="transmembrane region" description="Helical" evidence="8">
    <location>
        <begin position="230"/>
        <end position="249"/>
    </location>
</feature>
<evidence type="ECO:0000256" key="8">
    <source>
        <dbReference type="SAM" id="Phobius"/>
    </source>
</evidence>
<comment type="subcellular location">
    <subcellularLocation>
        <location evidence="1">Cell membrane</location>
        <topology evidence="1">Multi-pass membrane protein</topology>
    </subcellularLocation>
</comment>
<dbReference type="GO" id="GO:0015648">
    <property type="term" value="F:lipid-linked peptidoglycan transporter activity"/>
    <property type="evidence" value="ECO:0007669"/>
    <property type="project" value="TreeGrafter"/>
</dbReference>
<feature type="non-terminal residue" evidence="9">
    <location>
        <position position="361"/>
    </location>
</feature>
<organism evidence="9">
    <name type="scientific">marine metagenome</name>
    <dbReference type="NCBI Taxonomy" id="408172"/>
    <lineage>
        <taxon>unclassified sequences</taxon>
        <taxon>metagenomes</taxon>
        <taxon>ecological metagenomes</taxon>
    </lineage>
</organism>
<evidence type="ECO:0000256" key="3">
    <source>
        <dbReference type="ARBA" id="ARBA00022692"/>
    </source>
</evidence>
<dbReference type="Pfam" id="PF03023">
    <property type="entry name" value="MurJ"/>
    <property type="match status" value="1"/>
</dbReference>
<keyword evidence="4" id="KW-0133">Cell shape</keyword>
<dbReference type="PRINTS" id="PR01806">
    <property type="entry name" value="VIRFACTRMVIN"/>
</dbReference>
<dbReference type="GO" id="GO:0009252">
    <property type="term" value="P:peptidoglycan biosynthetic process"/>
    <property type="evidence" value="ECO:0007669"/>
    <property type="project" value="UniProtKB-KW"/>
</dbReference>
<evidence type="ECO:0000256" key="1">
    <source>
        <dbReference type="ARBA" id="ARBA00004651"/>
    </source>
</evidence>
<evidence type="ECO:0000256" key="6">
    <source>
        <dbReference type="ARBA" id="ARBA00022989"/>
    </source>
</evidence>
<proteinExistence type="predicted"/>
<sequence>MTVETLEITAKLLRITLPAILFLNFAGILAGLLYSLKRFVLPAFNAAMFNLGIVLCTMLFAKSLGVYALAIGLLAGSVLQVALQLPGIRDTKLGIVVDWHHPAIRRIARLYLPIALGLVVDMISRGVSYRLASATGDQSIAWMDYATTIMQFPLGLTSTAISIAILPTLARQANWNNQSDNKAFLKTLSHAIRLVMVLIVPAAIGLLVLARPVVELILEHGDFLPKDTAMTTYVLRLYLVGIIAAALDLPLVNAFYARQEAWTPALVGVVGVVVYLAAALLPSMFRPMQLGDLIIANAIQLCYHAVTMYILLHRRVGSMRGHRLVFTATRATLAASMMGLVIAATLWCTTYVSWPNPIVSE</sequence>
<dbReference type="PANTHER" id="PTHR47019">
    <property type="entry name" value="LIPID II FLIPPASE MURJ"/>
    <property type="match status" value="1"/>
</dbReference>
<keyword evidence="2" id="KW-1003">Cell membrane</keyword>
<evidence type="ECO:0008006" key="10">
    <source>
        <dbReference type="Google" id="ProtNLM"/>
    </source>
</evidence>
<evidence type="ECO:0000256" key="2">
    <source>
        <dbReference type="ARBA" id="ARBA00022475"/>
    </source>
</evidence>
<feature type="transmembrane region" description="Helical" evidence="8">
    <location>
        <begin position="261"/>
        <end position="281"/>
    </location>
</feature>
<accession>A0A382LCR8</accession>
<dbReference type="GO" id="GO:0005886">
    <property type="term" value="C:plasma membrane"/>
    <property type="evidence" value="ECO:0007669"/>
    <property type="project" value="UniProtKB-SubCell"/>
</dbReference>
<evidence type="ECO:0000256" key="5">
    <source>
        <dbReference type="ARBA" id="ARBA00022984"/>
    </source>
</evidence>
<protein>
    <recommendedName>
        <fullName evidence="10">Polysaccharide biosynthesis protein C-terminal domain-containing protein</fullName>
    </recommendedName>
</protein>
<evidence type="ECO:0000256" key="4">
    <source>
        <dbReference type="ARBA" id="ARBA00022960"/>
    </source>
</evidence>
<evidence type="ECO:0000256" key="7">
    <source>
        <dbReference type="ARBA" id="ARBA00023136"/>
    </source>
</evidence>
<feature type="transmembrane region" description="Helical" evidence="8">
    <location>
        <begin position="149"/>
        <end position="170"/>
    </location>
</feature>
<keyword evidence="3 8" id="KW-0812">Transmembrane</keyword>
<dbReference type="AlphaFoldDB" id="A0A382LCR8"/>
<feature type="transmembrane region" description="Helical" evidence="8">
    <location>
        <begin position="293"/>
        <end position="312"/>
    </location>
</feature>
<dbReference type="GO" id="GO:0034204">
    <property type="term" value="P:lipid translocation"/>
    <property type="evidence" value="ECO:0007669"/>
    <property type="project" value="TreeGrafter"/>
</dbReference>
<name>A0A382LCR8_9ZZZZ</name>
<evidence type="ECO:0000313" key="9">
    <source>
        <dbReference type="EMBL" id="SVC32651.1"/>
    </source>
</evidence>
<reference evidence="9" key="1">
    <citation type="submission" date="2018-05" db="EMBL/GenBank/DDBJ databases">
        <authorList>
            <person name="Lanie J.A."/>
            <person name="Ng W.-L."/>
            <person name="Kazmierczak K.M."/>
            <person name="Andrzejewski T.M."/>
            <person name="Davidsen T.M."/>
            <person name="Wayne K.J."/>
            <person name="Tettelin H."/>
            <person name="Glass J.I."/>
            <person name="Rusch D."/>
            <person name="Podicherti R."/>
            <person name="Tsui H.-C.T."/>
            <person name="Winkler M.E."/>
        </authorList>
    </citation>
    <scope>NUCLEOTIDE SEQUENCE</scope>
</reference>
<feature type="transmembrane region" description="Helical" evidence="8">
    <location>
        <begin position="39"/>
        <end position="60"/>
    </location>
</feature>
<gene>
    <name evidence="9" type="ORF">METZ01_LOCUS285505</name>
</gene>
<dbReference type="GO" id="GO:0008360">
    <property type="term" value="P:regulation of cell shape"/>
    <property type="evidence" value="ECO:0007669"/>
    <property type="project" value="UniProtKB-KW"/>
</dbReference>
<dbReference type="EMBL" id="UINC01085266">
    <property type="protein sequence ID" value="SVC32651.1"/>
    <property type="molecule type" value="Genomic_DNA"/>
</dbReference>
<feature type="transmembrane region" description="Helical" evidence="8">
    <location>
        <begin position="110"/>
        <end position="129"/>
    </location>
</feature>
<feature type="transmembrane region" description="Helical" evidence="8">
    <location>
        <begin position="191"/>
        <end position="210"/>
    </location>
</feature>
<dbReference type="PANTHER" id="PTHR47019:SF1">
    <property type="entry name" value="LIPID II FLIPPASE MURJ"/>
    <property type="match status" value="1"/>
</dbReference>
<feature type="transmembrane region" description="Helical" evidence="8">
    <location>
        <begin position="66"/>
        <end position="83"/>
    </location>
</feature>
<feature type="transmembrane region" description="Helical" evidence="8">
    <location>
        <begin position="12"/>
        <end position="32"/>
    </location>
</feature>
<feature type="transmembrane region" description="Helical" evidence="8">
    <location>
        <begin position="333"/>
        <end position="354"/>
    </location>
</feature>
<keyword evidence="6 8" id="KW-1133">Transmembrane helix</keyword>
<dbReference type="InterPro" id="IPR004268">
    <property type="entry name" value="MurJ"/>
</dbReference>
<keyword evidence="7 8" id="KW-0472">Membrane</keyword>